<dbReference type="OrthoDB" id="1436520at2759"/>
<evidence type="ECO:0000313" key="1">
    <source>
        <dbReference type="EMBL" id="KAA3470705.1"/>
    </source>
</evidence>
<accession>A0A5B6VNZ2</accession>
<dbReference type="Proteomes" id="UP000325315">
    <property type="component" value="Unassembled WGS sequence"/>
</dbReference>
<dbReference type="PANTHER" id="PTHR32108:SF5">
    <property type="entry name" value="DYNACTIN SUBUNIT 1-LIKE"/>
    <property type="match status" value="1"/>
</dbReference>
<name>A0A5B6VNZ2_9ROSI</name>
<dbReference type="AlphaFoldDB" id="A0A5B6VNZ2"/>
<sequence>MLGSATKSFSNIVMSGEMIENAIRCGKIEAGEGTKRSALRRMENEVNNTSTYNKSHSRAITFTLIPVTYKELYQNLFDAHIVSPFYLTPLQPSFPKWYDASAQCECHARILGHSIENYTALKKWSRS</sequence>
<keyword evidence="2" id="KW-1185">Reference proteome</keyword>
<comment type="caution">
    <text evidence="1">The sequence shown here is derived from an EMBL/GenBank/DDBJ whole genome shotgun (WGS) entry which is preliminary data.</text>
</comment>
<organism evidence="1 2">
    <name type="scientific">Gossypium australe</name>
    <dbReference type="NCBI Taxonomy" id="47621"/>
    <lineage>
        <taxon>Eukaryota</taxon>
        <taxon>Viridiplantae</taxon>
        <taxon>Streptophyta</taxon>
        <taxon>Embryophyta</taxon>
        <taxon>Tracheophyta</taxon>
        <taxon>Spermatophyta</taxon>
        <taxon>Magnoliopsida</taxon>
        <taxon>eudicotyledons</taxon>
        <taxon>Gunneridae</taxon>
        <taxon>Pentapetalae</taxon>
        <taxon>rosids</taxon>
        <taxon>malvids</taxon>
        <taxon>Malvales</taxon>
        <taxon>Malvaceae</taxon>
        <taxon>Malvoideae</taxon>
        <taxon>Gossypium</taxon>
    </lineage>
</organism>
<dbReference type="EMBL" id="SMMG02000006">
    <property type="protein sequence ID" value="KAA3470705.1"/>
    <property type="molecule type" value="Genomic_DNA"/>
</dbReference>
<dbReference type="PANTHER" id="PTHR32108">
    <property type="entry name" value="DNA-DIRECTED RNA POLYMERASE SUBUNIT ALPHA"/>
    <property type="match status" value="1"/>
</dbReference>
<gene>
    <name evidence="1" type="ORF">EPI10_016393</name>
</gene>
<protein>
    <submittedName>
        <fullName evidence="1">Uncharacterized protein</fullName>
    </submittedName>
</protein>
<evidence type="ECO:0000313" key="2">
    <source>
        <dbReference type="Proteomes" id="UP000325315"/>
    </source>
</evidence>
<proteinExistence type="predicted"/>
<reference evidence="2" key="1">
    <citation type="journal article" date="2019" name="Plant Biotechnol. J.">
        <title>Genome sequencing of the Australian wild diploid species Gossypium australe highlights disease resistance and delayed gland morphogenesis.</title>
        <authorList>
            <person name="Cai Y."/>
            <person name="Cai X."/>
            <person name="Wang Q."/>
            <person name="Wang P."/>
            <person name="Zhang Y."/>
            <person name="Cai C."/>
            <person name="Xu Y."/>
            <person name="Wang K."/>
            <person name="Zhou Z."/>
            <person name="Wang C."/>
            <person name="Geng S."/>
            <person name="Li B."/>
            <person name="Dong Q."/>
            <person name="Hou Y."/>
            <person name="Wang H."/>
            <person name="Ai P."/>
            <person name="Liu Z."/>
            <person name="Yi F."/>
            <person name="Sun M."/>
            <person name="An G."/>
            <person name="Cheng J."/>
            <person name="Zhang Y."/>
            <person name="Shi Q."/>
            <person name="Xie Y."/>
            <person name="Shi X."/>
            <person name="Chang Y."/>
            <person name="Huang F."/>
            <person name="Chen Y."/>
            <person name="Hong S."/>
            <person name="Mi L."/>
            <person name="Sun Q."/>
            <person name="Zhang L."/>
            <person name="Zhou B."/>
            <person name="Peng R."/>
            <person name="Zhang X."/>
            <person name="Liu F."/>
        </authorList>
    </citation>
    <scope>NUCLEOTIDE SEQUENCE [LARGE SCALE GENOMIC DNA]</scope>
    <source>
        <strain evidence="2">cv. PA1801</strain>
    </source>
</reference>